<dbReference type="PANTHER" id="PTHR47505">
    <property type="entry name" value="DNA UTILIZATION PROTEIN YHGH"/>
    <property type="match status" value="1"/>
</dbReference>
<dbReference type="InterPro" id="IPR029057">
    <property type="entry name" value="PRTase-like"/>
</dbReference>
<gene>
    <name evidence="3" type="ORF">H9639_08700</name>
</gene>
<name>A0ABR8USL0_9MICC</name>
<dbReference type="InterPro" id="IPR051910">
    <property type="entry name" value="ComF/GntX_DNA_util-trans"/>
</dbReference>
<dbReference type="Gene3D" id="3.40.50.2020">
    <property type="match status" value="1"/>
</dbReference>
<evidence type="ECO:0000313" key="3">
    <source>
        <dbReference type="EMBL" id="MBD7995372.1"/>
    </source>
</evidence>
<dbReference type="Proteomes" id="UP000609874">
    <property type="component" value="Unassembled WGS sequence"/>
</dbReference>
<keyword evidence="4" id="KW-1185">Reference proteome</keyword>
<dbReference type="RefSeq" id="WP_191807687.1">
    <property type="nucleotide sequence ID" value="NZ_JACSQD010000003.1"/>
</dbReference>
<feature type="domain" description="Phosphoribosyltransferase" evidence="2">
    <location>
        <begin position="221"/>
        <end position="268"/>
    </location>
</feature>
<dbReference type="PANTHER" id="PTHR47505:SF1">
    <property type="entry name" value="DNA UTILIZATION PROTEIN YHGH"/>
    <property type="match status" value="1"/>
</dbReference>
<dbReference type="EMBL" id="JACSQD010000003">
    <property type="protein sequence ID" value="MBD7995372.1"/>
    <property type="molecule type" value="Genomic_DNA"/>
</dbReference>
<reference evidence="3 4" key="1">
    <citation type="submission" date="2020-08" db="EMBL/GenBank/DDBJ databases">
        <title>A Genomic Blueprint of the Chicken Gut Microbiome.</title>
        <authorList>
            <person name="Gilroy R."/>
            <person name="Ravi A."/>
            <person name="Getino M."/>
            <person name="Pursley I."/>
            <person name="Horton D.L."/>
            <person name="Alikhan N.-F."/>
            <person name="Baker D."/>
            <person name="Gharbi K."/>
            <person name="Hall N."/>
            <person name="Watson M."/>
            <person name="Adriaenssens E.M."/>
            <person name="Foster-Nyarko E."/>
            <person name="Jarju S."/>
            <person name="Secka A."/>
            <person name="Antonio M."/>
            <person name="Oren A."/>
            <person name="Chaudhuri R."/>
            <person name="La Ragione R.M."/>
            <person name="Hildebrand F."/>
            <person name="Pallen M.J."/>
        </authorList>
    </citation>
    <scope>NUCLEOTIDE SEQUENCE [LARGE SCALE GENOMIC DNA]</scope>
    <source>
        <strain evidence="3 4">Sa2CUA1</strain>
    </source>
</reference>
<evidence type="ECO:0000256" key="1">
    <source>
        <dbReference type="ARBA" id="ARBA00008007"/>
    </source>
</evidence>
<dbReference type="Pfam" id="PF00156">
    <property type="entry name" value="Pribosyltran"/>
    <property type="match status" value="1"/>
</dbReference>
<accession>A0ABR8USL0</accession>
<protein>
    <submittedName>
        <fullName evidence="3">ComF family protein</fullName>
    </submittedName>
</protein>
<evidence type="ECO:0000313" key="4">
    <source>
        <dbReference type="Proteomes" id="UP000609874"/>
    </source>
</evidence>
<proteinExistence type="inferred from homology"/>
<evidence type="ECO:0000259" key="2">
    <source>
        <dbReference type="Pfam" id="PF00156"/>
    </source>
</evidence>
<comment type="caution">
    <text evidence="3">The sequence shown here is derived from an EMBL/GenBank/DDBJ whole genome shotgun (WGS) entry which is preliminary data.</text>
</comment>
<organism evidence="3 4">
    <name type="scientific">Arthrobacter gallicola</name>
    <dbReference type="NCBI Taxonomy" id="2762225"/>
    <lineage>
        <taxon>Bacteria</taxon>
        <taxon>Bacillati</taxon>
        <taxon>Actinomycetota</taxon>
        <taxon>Actinomycetes</taxon>
        <taxon>Micrococcales</taxon>
        <taxon>Micrococcaceae</taxon>
        <taxon>Arthrobacter</taxon>
    </lineage>
</organism>
<dbReference type="CDD" id="cd06223">
    <property type="entry name" value="PRTases_typeI"/>
    <property type="match status" value="1"/>
</dbReference>
<sequence length="273" mass="28684">MTVFERFERFERWLAHPGAVALLQAGRELRAVLLPVCCVVCGRPDEPLCPPCAGELRRSTLRPFNAAAGAGLLPAQCADTDPEEDFHPLPVTASGYYRSGLARVLLACKNHGHTGLAAVLAPALARALHAVPGSGSGPLVLVPVPGSARAWRRRGYDPLRLILRTVDHGGLLPRGMRIEYLLGYRRLPLAARWAARGPGGQKGLGARARRTNVHGSMSAGGPGSLQGVSVLVADDVLTTGATIAEAVRALRAAGADVTCAVVIAAARSPSRRE</sequence>
<comment type="similarity">
    <text evidence="1">Belongs to the ComF/GntX family.</text>
</comment>
<dbReference type="InterPro" id="IPR000836">
    <property type="entry name" value="PRTase_dom"/>
</dbReference>
<dbReference type="SUPFAM" id="SSF53271">
    <property type="entry name" value="PRTase-like"/>
    <property type="match status" value="1"/>
</dbReference>